<feature type="transmembrane region" description="Helical" evidence="1">
    <location>
        <begin position="29"/>
        <end position="50"/>
    </location>
</feature>
<evidence type="ECO:0000256" key="1">
    <source>
        <dbReference type="SAM" id="Phobius"/>
    </source>
</evidence>
<dbReference type="Proteomes" id="UP000326678">
    <property type="component" value="Chromosome Gxm1"/>
</dbReference>
<gene>
    <name evidence="2" type="ORF">GXM_01162</name>
</gene>
<dbReference type="AlphaFoldDB" id="A0A5P8VUT1"/>
<sequence length="51" mass="5554">MVVNTHQSSVISHQSSVISHQVNVQIKCVTAYAILTPKGILICIVVGFYLL</sequence>
<accession>A0A5P8VUT1</accession>
<keyword evidence="3" id="KW-1185">Reference proteome</keyword>
<evidence type="ECO:0000313" key="2">
    <source>
        <dbReference type="EMBL" id="QFS43689.1"/>
    </source>
</evidence>
<proteinExistence type="predicted"/>
<dbReference type="EMBL" id="CP045226">
    <property type="protein sequence ID" value="QFS43689.1"/>
    <property type="molecule type" value="Genomic_DNA"/>
</dbReference>
<keyword evidence="1" id="KW-1133">Transmembrane helix</keyword>
<keyword evidence="1" id="KW-0472">Membrane</keyword>
<organism evidence="2 3">
    <name type="scientific">Nostoc sphaeroides CCNUC1</name>
    <dbReference type="NCBI Taxonomy" id="2653204"/>
    <lineage>
        <taxon>Bacteria</taxon>
        <taxon>Bacillati</taxon>
        <taxon>Cyanobacteriota</taxon>
        <taxon>Cyanophyceae</taxon>
        <taxon>Nostocales</taxon>
        <taxon>Nostocaceae</taxon>
        <taxon>Nostoc</taxon>
    </lineage>
</organism>
<reference evidence="2 3" key="1">
    <citation type="submission" date="2019-10" db="EMBL/GenBank/DDBJ databases">
        <title>Genomic and transcriptomic insights into the perfect genentic adaptation of a filamentous nitrogen-fixing cyanobacterium to rice fields.</title>
        <authorList>
            <person name="Chen Z."/>
        </authorList>
    </citation>
    <scope>NUCLEOTIDE SEQUENCE [LARGE SCALE GENOMIC DNA]</scope>
    <source>
        <strain evidence="2">CCNUC1</strain>
    </source>
</reference>
<dbReference type="KEGG" id="nsh:GXM_01162"/>
<protein>
    <submittedName>
        <fullName evidence="2">Uncharacterized protein</fullName>
    </submittedName>
</protein>
<name>A0A5P8VUT1_9NOSO</name>
<keyword evidence="1" id="KW-0812">Transmembrane</keyword>
<evidence type="ECO:0000313" key="3">
    <source>
        <dbReference type="Proteomes" id="UP000326678"/>
    </source>
</evidence>